<keyword evidence="3" id="KW-1185">Reference proteome</keyword>
<reference evidence="2 3" key="1">
    <citation type="submission" date="2019-12" db="EMBL/GenBank/DDBJ databases">
        <title>Genomic-based taxomic classification of the family Erythrobacteraceae.</title>
        <authorList>
            <person name="Xu L."/>
        </authorList>
    </citation>
    <scope>NUCLEOTIDE SEQUENCE [LARGE SCALE GENOMIC DNA]</scope>
    <source>
        <strain evidence="2 3">H32</strain>
    </source>
</reference>
<dbReference type="CDD" id="cd01948">
    <property type="entry name" value="EAL"/>
    <property type="match status" value="1"/>
</dbReference>
<dbReference type="Pfam" id="PF00563">
    <property type="entry name" value="EAL"/>
    <property type="match status" value="1"/>
</dbReference>
<protein>
    <submittedName>
        <fullName evidence="2">EAL domain-containing protein</fullName>
    </submittedName>
</protein>
<dbReference type="Proteomes" id="UP000444401">
    <property type="component" value="Unassembled WGS sequence"/>
</dbReference>
<proteinExistence type="predicted"/>
<dbReference type="SUPFAM" id="SSF141868">
    <property type="entry name" value="EAL domain-like"/>
    <property type="match status" value="1"/>
</dbReference>
<evidence type="ECO:0000259" key="1">
    <source>
        <dbReference type="PROSITE" id="PS50883"/>
    </source>
</evidence>
<dbReference type="InterPro" id="IPR001633">
    <property type="entry name" value="EAL_dom"/>
</dbReference>
<dbReference type="InterPro" id="IPR035919">
    <property type="entry name" value="EAL_sf"/>
</dbReference>
<dbReference type="Gene3D" id="3.20.20.450">
    <property type="entry name" value="EAL domain"/>
    <property type="match status" value="1"/>
</dbReference>
<sequence>MKSMLPIRERRTSADRRKNDETIAAELAAAFAEGQIEVLYQPQFACEDGSLVGAEALARWNHPARGQIGAEAMFSLAARAGMSERLTRHVAARALDDAAGWRAPLRLSLNVTAADIAAPDFADALTAIVGQASFPPDRLTLELTEHALVRDIEGSARQLARLAADGMRLALDDFGAGFCNFRYLKVLPLHYLKLDRSMVEGIVTDPRDLAILRAIVALAGALDIAVIAEGIEREAQLAAVRAEGCVLYQGFLRARPMDAGAFAAFARDGAGGAPGDA</sequence>
<evidence type="ECO:0000313" key="3">
    <source>
        <dbReference type="Proteomes" id="UP000444401"/>
    </source>
</evidence>
<dbReference type="PANTHER" id="PTHR33121">
    <property type="entry name" value="CYCLIC DI-GMP PHOSPHODIESTERASE PDEF"/>
    <property type="match status" value="1"/>
</dbReference>
<accession>A0ABW9UYH8</accession>
<gene>
    <name evidence="2" type="ORF">GRI72_06210</name>
</gene>
<evidence type="ECO:0000313" key="2">
    <source>
        <dbReference type="EMBL" id="MXO68417.1"/>
    </source>
</evidence>
<dbReference type="EMBL" id="WTYO01000002">
    <property type="protein sequence ID" value="MXO68417.1"/>
    <property type="molecule type" value="Genomic_DNA"/>
</dbReference>
<dbReference type="PANTHER" id="PTHR33121:SF79">
    <property type="entry name" value="CYCLIC DI-GMP PHOSPHODIESTERASE PDED-RELATED"/>
    <property type="match status" value="1"/>
</dbReference>
<feature type="domain" description="EAL" evidence="1">
    <location>
        <begin position="20"/>
        <end position="270"/>
    </location>
</feature>
<dbReference type="SMART" id="SM00052">
    <property type="entry name" value="EAL"/>
    <property type="match status" value="1"/>
</dbReference>
<dbReference type="InterPro" id="IPR050706">
    <property type="entry name" value="Cyclic-di-GMP_PDE-like"/>
</dbReference>
<dbReference type="PROSITE" id="PS50883">
    <property type="entry name" value="EAL"/>
    <property type="match status" value="1"/>
</dbReference>
<organism evidence="2 3">
    <name type="scientific">Pelagerythrobacter marinus</name>
    <dbReference type="NCBI Taxonomy" id="538382"/>
    <lineage>
        <taxon>Bacteria</taxon>
        <taxon>Pseudomonadati</taxon>
        <taxon>Pseudomonadota</taxon>
        <taxon>Alphaproteobacteria</taxon>
        <taxon>Sphingomonadales</taxon>
        <taxon>Erythrobacteraceae</taxon>
        <taxon>Pelagerythrobacter</taxon>
    </lineage>
</organism>
<name>A0ABW9UYH8_9SPHN</name>
<comment type="caution">
    <text evidence="2">The sequence shown here is derived from an EMBL/GenBank/DDBJ whole genome shotgun (WGS) entry which is preliminary data.</text>
</comment>